<name>A0A382YTJ8_9ZZZZ</name>
<proteinExistence type="predicted"/>
<protein>
    <submittedName>
        <fullName evidence="1">Uncharacterized protein</fullName>
    </submittedName>
</protein>
<feature type="non-terminal residue" evidence="1">
    <location>
        <position position="168"/>
    </location>
</feature>
<sequence>MNKSDEISDDQLMQDIIDAEKIDIYMTDLPAFSQTIIEEEYNNYIEIEAQMASGLGYQVSMDSKEYKPGDHNEIYFNWGGKRLKPKLDRGDKNGFKCFELVLPVTFIMPDASFITVYEENGYRSIKGWYVNNPDSNVKPTLQYPLNIIYRDSETQIINNNAEMKNAKE</sequence>
<reference evidence="1" key="1">
    <citation type="submission" date="2018-05" db="EMBL/GenBank/DDBJ databases">
        <authorList>
            <person name="Lanie J.A."/>
            <person name="Ng W.-L."/>
            <person name="Kazmierczak K.M."/>
            <person name="Andrzejewski T.M."/>
            <person name="Davidsen T.M."/>
            <person name="Wayne K.J."/>
            <person name="Tettelin H."/>
            <person name="Glass J.I."/>
            <person name="Rusch D."/>
            <person name="Podicherti R."/>
            <person name="Tsui H.-C.T."/>
            <person name="Winkler M.E."/>
        </authorList>
    </citation>
    <scope>NUCLEOTIDE SEQUENCE</scope>
</reference>
<accession>A0A382YTJ8</accession>
<evidence type="ECO:0000313" key="1">
    <source>
        <dbReference type="EMBL" id="SVD86421.1"/>
    </source>
</evidence>
<dbReference type="EMBL" id="UINC01178330">
    <property type="protein sequence ID" value="SVD86421.1"/>
    <property type="molecule type" value="Genomic_DNA"/>
</dbReference>
<organism evidence="1">
    <name type="scientific">marine metagenome</name>
    <dbReference type="NCBI Taxonomy" id="408172"/>
    <lineage>
        <taxon>unclassified sequences</taxon>
        <taxon>metagenomes</taxon>
        <taxon>ecological metagenomes</taxon>
    </lineage>
</organism>
<gene>
    <name evidence="1" type="ORF">METZ01_LOCUS439275</name>
</gene>
<dbReference type="AlphaFoldDB" id="A0A382YTJ8"/>